<comment type="caution">
    <text evidence="2">The sequence shown here is derived from an EMBL/GenBank/DDBJ whole genome shotgun (WGS) entry which is preliminary data.</text>
</comment>
<dbReference type="Proteomes" id="UP000315825">
    <property type="component" value="Unassembled WGS sequence"/>
</dbReference>
<keyword evidence="1" id="KW-0472">Membrane</keyword>
<reference evidence="2 3" key="1">
    <citation type="submission" date="2019-02" db="EMBL/GenBank/DDBJ databases">
        <title>Prokaryotic population dynamics and viral predation in marine succession experiment using metagenomics: the confinement effect.</title>
        <authorList>
            <person name="Haro-Moreno J.M."/>
            <person name="Rodriguez-Valera F."/>
            <person name="Lopez-Perez M."/>
        </authorList>
    </citation>
    <scope>NUCLEOTIDE SEQUENCE [LARGE SCALE GENOMIC DNA]</scope>
    <source>
        <strain evidence="2">MED-G159</strain>
    </source>
</reference>
<dbReference type="EMBL" id="SHBE01000002">
    <property type="protein sequence ID" value="RZO26947.1"/>
    <property type="molecule type" value="Genomic_DNA"/>
</dbReference>
<name>A0A520N0D9_9GAMM</name>
<evidence type="ECO:0000313" key="2">
    <source>
        <dbReference type="EMBL" id="RZO26947.1"/>
    </source>
</evidence>
<keyword evidence="1" id="KW-0812">Transmembrane</keyword>
<dbReference type="InterPro" id="IPR045584">
    <property type="entry name" value="Pilin-like"/>
</dbReference>
<dbReference type="InterPro" id="IPR012902">
    <property type="entry name" value="N_methyl_site"/>
</dbReference>
<dbReference type="SUPFAM" id="SSF54523">
    <property type="entry name" value="Pili subunits"/>
    <property type="match status" value="1"/>
</dbReference>
<keyword evidence="1" id="KW-1133">Transmembrane helix</keyword>
<sequence length="140" mass="15971">MGLLEERVIIKTYQTYLNKGFTLIELLVVITIISISAGTFYLLFQTPTQNVPLSNKVKTYMELSVYTGNSYYFNNSGIFISGDTFDTLIDDHDIRGIDYVISNDDEKLKVYSDTKFLNISPSYEISIKEIILNDGTRIIL</sequence>
<dbReference type="Pfam" id="PF07963">
    <property type="entry name" value="N_methyl"/>
    <property type="match status" value="1"/>
</dbReference>
<proteinExistence type="predicted"/>
<evidence type="ECO:0000256" key="1">
    <source>
        <dbReference type="SAM" id="Phobius"/>
    </source>
</evidence>
<protein>
    <submittedName>
        <fullName evidence="2">Type II secretion system protein</fullName>
    </submittedName>
</protein>
<organism evidence="2 3">
    <name type="scientific">SAR86 cluster bacterium</name>
    <dbReference type="NCBI Taxonomy" id="2030880"/>
    <lineage>
        <taxon>Bacteria</taxon>
        <taxon>Pseudomonadati</taxon>
        <taxon>Pseudomonadota</taxon>
        <taxon>Gammaproteobacteria</taxon>
        <taxon>SAR86 cluster</taxon>
    </lineage>
</organism>
<feature type="transmembrane region" description="Helical" evidence="1">
    <location>
        <begin position="21"/>
        <end position="44"/>
    </location>
</feature>
<accession>A0A520N0D9</accession>
<dbReference type="NCBIfam" id="TIGR02532">
    <property type="entry name" value="IV_pilin_GFxxxE"/>
    <property type="match status" value="1"/>
</dbReference>
<evidence type="ECO:0000313" key="3">
    <source>
        <dbReference type="Proteomes" id="UP000315825"/>
    </source>
</evidence>
<gene>
    <name evidence="2" type="ORF">EVA92_02020</name>
</gene>
<dbReference type="AlphaFoldDB" id="A0A520N0D9"/>